<evidence type="ECO:0000313" key="2">
    <source>
        <dbReference type="EMBL" id="MFD0853551.1"/>
    </source>
</evidence>
<evidence type="ECO:0000256" key="1">
    <source>
        <dbReference type="SAM" id="Phobius"/>
    </source>
</evidence>
<proteinExistence type="predicted"/>
<evidence type="ECO:0000313" key="3">
    <source>
        <dbReference type="Proteomes" id="UP001597083"/>
    </source>
</evidence>
<feature type="transmembrane region" description="Helical" evidence="1">
    <location>
        <begin position="7"/>
        <end position="32"/>
    </location>
</feature>
<sequence length="185" mass="20085">KHGAPGWAAWTFSAPALAITGVVSALTVLPVYPVSVVASTPQPAINADSSETVGWPRFVGEVARVYRTLPPAERSRATLMMSNYGEAGAIDRYGPEHGLPRPYSPHNGYWHFGRPPETGGPVIVVGPEEGEGPGRLALYWDQVTMAGRIDNGVDLDNEEQGKPVWICRGQREPWSTLWPKLKTLS</sequence>
<name>A0ABW3CG95_9ACTN</name>
<keyword evidence="3" id="KW-1185">Reference proteome</keyword>
<dbReference type="EMBL" id="JBHTIR010002264">
    <property type="protein sequence ID" value="MFD0853551.1"/>
    <property type="molecule type" value="Genomic_DNA"/>
</dbReference>
<dbReference type="Proteomes" id="UP001597083">
    <property type="component" value="Unassembled WGS sequence"/>
</dbReference>
<keyword evidence="1" id="KW-0472">Membrane</keyword>
<keyword evidence="1" id="KW-1133">Transmembrane helix</keyword>
<feature type="non-terminal residue" evidence="2">
    <location>
        <position position="1"/>
    </location>
</feature>
<keyword evidence="1" id="KW-0812">Transmembrane</keyword>
<evidence type="ECO:0008006" key="4">
    <source>
        <dbReference type="Google" id="ProtNLM"/>
    </source>
</evidence>
<reference evidence="3" key="1">
    <citation type="journal article" date="2019" name="Int. J. Syst. Evol. Microbiol.">
        <title>The Global Catalogue of Microorganisms (GCM) 10K type strain sequencing project: providing services to taxonomists for standard genome sequencing and annotation.</title>
        <authorList>
            <consortium name="The Broad Institute Genomics Platform"/>
            <consortium name="The Broad Institute Genome Sequencing Center for Infectious Disease"/>
            <person name="Wu L."/>
            <person name="Ma J."/>
        </authorList>
    </citation>
    <scope>NUCLEOTIDE SEQUENCE [LARGE SCALE GENOMIC DNA]</scope>
    <source>
        <strain evidence="3">JCM 31696</strain>
    </source>
</reference>
<comment type="caution">
    <text evidence="2">The sequence shown here is derived from an EMBL/GenBank/DDBJ whole genome shotgun (WGS) entry which is preliminary data.</text>
</comment>
<accession>A0ABW3CG95</accession>
<protein>
    <recommendedName>
        <fullName evidence="4">Anti-sigma factor</fullName>
    </recommendedName>
</protein>
<organism evidence="2 3">
    <name type="scientific">Actinomadura adrarensis</name>
    <dbReference type="NCBI Taxonomy" id="1819600"/>
    <lineage>
        <taxon>Bacteria</taxon>
        <taxon>Bacillati</taxon>
        <taxon>Actinomycetota</taxon>
        <taxon>Actinomycetes</taxon>
        <taxon>Streptosporangiales</taxon>
        <taxon>Thermomonosporaceae</taxon>
        <taxon>Actinomadura</taxon>
    </lineage>
</organism>
<gene>
    <name evidence="2" type="ORF">ACFQ07_15045</name>
</gene>